<dbReference type="InterPro" id="IPR050397">
    <property type="entry name" value="Env_Response_Regulators"/>
</dbReference>
<dbReference type="EMBL" id="CP000724">
    <property type="protein sequence ID" value="ABR47337.1"/>
    <property type="molecule type" value="Genomic_DNA"/>
</dbReference>
<keyword evidence="7" id="KW-1185">Reference proteome</keyword>
<reference evidence="7" key="1">
    <citation type="journal article" date="2016" name="Genome Announc.">
        <title>Complete genome sequence of Alkaliphilus metalliredigens strain QYMF, an alkaliphilic and metal-reducing bacterium isolated from borax-contaminated leachate ponds.</title>
        <authorList>
            <person name="Hwang C."/>
            <person name="Copeland A."/>
            <person name="Lucas S."/>
            <person name="Lapidus A."/>
            <person name="Barry K."/>
            <person name="Detter J.C."/>
            <person name="Glavina Del Rio T."/>
            <person name="Hammon N."/>
            <person name="Israni S."/>
            <person name="Dalin E."/>
            <person name="Tice H."/>
            <person name="Pitluck S."/>
            <person name="Chertkov O."/>
            <person name="Brettin T."/>
            <person name="Bruce D."/>
            <person name="Han C."/>
            <person name="Schmutz J."/>
            <person name="Larimer F."/>
            <person name="Land M.L."/>
            <person name="Hauser L."/>
            <person name="Kyrpides N."/>
            <person name="Mikhailova N."/>
            <person name="Ye Q."/>
            <person name="Zhou J."/>
            <person name="Richardson P."/>
            <person name="Fields M.W."/>
        </authorList>
    </citation>
    <scope>NUCLEOTIDE SEQUENCE [LARGE SCALE GENOMIC DNA]</scope>
    <source>
        <strain evidence="7">QYMF</strain>
    </source>
</reference>
<dbReference type="KEGG" id="amt:Amet_1126"/>
<dbReference type="GO" id="GO:0005829">
    <property type="term" value="C:cytosol"/>
    <property type="evidence" value="ECO:0007669"/>
    <property type="project" value="TreeGrafter"/>
</dbReference>
<evidence type="ECO:0000256" key="1">
    <source>
        <dbReference type="ARBA" id="ARBA00023015"/>
    </source>
</evidence>
<dbReference type="GO" id="GO:0003677">
    <property type="term" value="F:DNA binding"/>
    <property type="evidence" value="ECO:0007669"/>
    <property type="project" value="UniProtKB-KW"/>
</dbReference>
<dbReference type="InterPro" id="IPR000595">
    <property type="entry name" value="cNMP-bd_dom"/>
</dbReference>
<dbReference type="STRING" id="293826.Amet_1126"/>
<feature type="domain" description="HTH crp-type" evidence="5">
    <location>
        <begin position="151"/>
        <end position="219"/>
    </location>
</feature>
<evidence type="ECO:0000256" key="3">
    <source>
        <dbReference type="ARBA" id="ARBA00023163"/>
    </source>
</evidence>
<evidence type="ECO:0000313" key="6">
    <source>
        <dbReference type="EMBL" id="ABR47337.1"/>
    </source>
</evidence>
<dbReference type="HOGENOM" id="CLU_075053_4_1_9"/>
<dbReference type="RefSeq" id="WP_012062378.1">
    <property type="nucleotide sequence ID" value="NC_009633.1"/>
</dbReference>
<organism evidence="6 7">
    <name type="scientific">Alkaliphilus metalliredigens (strain QYMF)</name>
    <dbReference type="NCBI Taxonomy" id="293826"/>
    <lineage>
        <taxon>Bacteria</taxon>
        <taxon>Bacillati</taxon>
        <taxon>Bacillota</taxon>
        <taxon>Clostridia</taxon>
        <taxon>Peptostreptococcales</taxon>
        <taxon>Natronincolaceae</taxon>
        <taxon>Alkaliphilus</taxon>
    </lineage>
</organism>
<dbReference type="Pfam" id="PF13545">
    <property type="entry name" value="HTH_Crp_2"/>
    <property type="match status" value="1"/>
</dbReference>
<accession>A6TMB9</accession>
<feature type="domain" description="Cyclic nucleotide-binding" evidence="4">
    <location>
        <begin position="14"/>
        <end position="137"/>
    </location>
</feature>
<dbReference type="Gene3D" id="2.60.120.10">
    <property type="entry name" value="Jelly Rolls"/>
    <property type="match status" value="1"/>
</dbReference>
<dbReference type="CDD" id="cd00038">
    <property type="entry name" value="CAP_ED"/>
    <property type="match status" value="1"/>
</dbReference>
<dbReference type="PANTHER" id="PTHR24567:SF58">
    <property type="entry name" value="CYCLIC AMP-BINDING REGULATORY PROTEIN"/>
    <property type="match status" value="1"/>
</dbReference>
<protein>
    <submittedName>
        <fullName evidence="6">Putative transcriptional regulator, Crp/Fnr family</fullName>
    </submittedName>
</protein>
<dbReference type="AlphaFoldDB" id="A6TMB9"/>
<dbReference type="SUPFAM" id="SSF51206">
    <property type="entry name" value="cAMP-binding domain-like"/>
    <property type="match status" value="1"/>
</dbReference>
<proteinExistence type="predicted"/>
<keyword evidence="2" id="KW-0238">DNA-binding</keyword>
<dbReference type="InterPro" id="IPR014710">
    <property type="entry name" value="RmlC-like_jellyroll"/>
</dbReference>
<evidence type="ECO:0000259" key="5">
    <source>
        <dbReference type="PROSITE" id="PS51063"/>
    </source>
</evidence>
<dbReference type="SMART" id="SM00419">
    <property type="entry name" value="HTH_CRP"/>
    <property type="match status" value="1"/>
</dbReference>
<keyword evidence="1" id="KW-0805">Transcription regulation</keyword>
<dbReference type="eggNOG" id="COG0664">
    <property type="taxonomic scope" value="Bacteria"/>
</dbReference>
<dbReference type="SUPFAM" id="SSF46785">
    <property type="entry name" value="Winged helix' DNA-binding domain"/>
    <property type="match status" value="1"/>
</dbReference>
<name>A6TMB9_ALKMQ</name>
<dbReference type="InterPro" id="IPR036390">
    <property type="entry name" value="WH_DNA-bd_sf"/>
</dbReference>
<evidence type="ECO:0000259" key="4">
    <source>
        <dbReference type="PROSITE" id="PS50042"/>
    </source>
</evidence>
<dbReference type="PANTHER" id="PTHR24567">
    <property type="entry name" value="CRP FAMILY TRANSCRIPTIONAL REGULATORY PROTEIN"/>
    <property type="match status" value="1"/>
</dbReference>
<dbReference type="InterPro" id="IPR012318">
    <property type="entry name" value="HTH_CRP"/>
</dbReference>
<gene>
    <name evidence="6" type="ordered locus">Amet_1126</name>
</gene>
<dbReference type="Pfam" id="PF00027">
    <property type="entry name" value="cNMP_binding"/>
    <property type="match status" value="1"/>
</dbReference>
<dbReference type="InterPro" id="IPR018490">
    <property type="entry name" value="cNMP-bd_dom_sf"/>
</dbReference>
<dbReference type="PROSITE" id="PS50042">
    <property type="entry name" value="CNMP_BINDING_3"/>
    <property type="match status" value="1"/>
</dbReference>
<evidence type="ECO:0000313" key="7">
    <source>
        <dbReference type="Proteomes" id="UP000001572"/>
    </source>
</evidence>
<dbReference type="GO" id="GO:0003700">
    <property type="term" value="F:DNA-binding transcription factor activity"/>
    <property type="evidence" value="ECO:0007669"/>
    <property type="project" value="TreeGrafter"/>
</dbReference>
<dbReference type="PROSITE" id="PS51063">
    <property type="entry name" value="HTH_CRP_2"/>
    <property type="match status" value="1"/>
</dbReference>
<keyword evidence="3" id="KW-0804">Transcription</keyword>
<evidence type="ECO:0000256" key="2">
    <source>
        <dbReference type="ARBA" id="ARBA00023125"/>
    </source>
</evidence>
<sequence length="227" mass="25950">MMDSRLKYLNKCILFDHLSTDEIEPLFSTITYHVKCYQKNEVVFSPHHSIHHLGIILEGSVDVQKIFASGKAITVNRRFQYDLIADAALFANIQYYPSTISTCENSIIFFINKNDLLKLFAQDEIIMSKFLKSVSNRVLALNKTIEILSLSSVSAKIASFLLMEQKKQNSFTIRLQFSKKSLAEHLNVSRPTLSRELKNMQTAGLISFQNRTITIHSLERLVELCSV</sequence>
<dbReference type="Proteomes" id="UP000001572">
    <property type="component" value="Chromosome"/>
</dbReference>